<name>H1YGD1_9SPHI</name>
<evidence type="ECO:0000256" key="1">
    <source>
        <dbReference type="SAM" id="MobiDB-lite"/>
    </source>
</evidence>
<dbReference type="Proteomes" id="UP000002774">
    <property type="component" value="Chromosome"/>
</dbReference>
<reference evidence="2" key="1">
    <citation type="submission" date="2011-09" db="EMBL/GenBank/DDBJ databases">
        <title>The permanent draft genome of Mucilaginibacter paludis DSM 18603.</title>
        <authorList>
            <consortium name="US DOE Joint Genome Institute (JGI-PGF)"/>
            <person name="Lucas S."/>
            <person name="Han J."/>
            <person name="Lapidus A."/>
            <person name="Bruce D."/>
            <person name="Goodwin L."/>
            <person name="Pitluck S."/>
            <person name="Peters L."/>
            <person name="Kyrpides N."/>
            <person name="Mavromatis K."/>
            <person name="Ivanova N."/>
            <person name="Mikhailova N."/>
            <person name="Held B."/>
            <person name="Detter J.C."/>
            <person name="Tapia R."/>
            <person name="Han C."/>
            <person name="Land M."/>
            <person name="Hauser L."/>
            <person name="Markowitz V."/>
            <person name="Cheng J.-F."/>
            <person name="Hugenholtz P."/>
            <person name="Woyke T."/>
            <person name="Wu D."/>
            <person name="Tindall B."/>
            <person name="Brambilla E."/>
            <person name="Klenk H.-P."/>
            <person name="Eisen J.A."/>
        </authorList>
    </citation>
    <scope>NUCLEOTIDE SEQUENCE [LARGE SCALE GENOMIC DNA]</scope>
    <source>
        <strain evidence="2">DSM 18603</strain>
    </source>
</reference>
<dbReference type="RefSeq" id="WP_008504029.1">
    <property type="nucleotide sequence ID" value="NZ_CM001403.1"/>
</dbReference>
<dbReference type="AlphaFoldDB" id="H1YGD1"/>
<keyword evidence="3" id="KW-1185">Reference proteome</keyword>
<protein>
    <submittedName>
        <fullName evidence="2">6,7-dimethyl-8-ribityllumazine synthase</fullName>
    </submittedName>
</protein>
<gene>
    <name evidence="2" type="ORF">Mucpa_0287</name>
</gene>
<accession>H1YGD1</accession>
<sequence>MFEYKFKKQFNYTTMLATINNNIDPDEDYLTEEEDFDLDEGSDFEVEDDLDELDPDDEDLKGEPLFDDLDDVEDEDED</sequence>
<dbReference type="EMBL" id="CM001403">
    <property type="protein sequence ID" value="EHQ24483.1"/>
    <property type="molecule type" value="Genomic_DNA"/>
</dbReference>
<evidence type="ECO:0000313" key="2">
    <source>
        <dbReference type="EMBL" id="EHQ24483.1"/>
    </source>
</evidence>
<evidence type="ECO:0000313" key="3">
    <source>
        <dbReference type="Proteomes" id="UP000002774"/>
    </source>
</evidence>
<feature type="region of interest" description="Disordered" evidence="1">
    <location>
        <begin position="46"/>
        <end position="78"/>
    </location>
</feature>
<proteinExistence type="predicted"/>
<dbReference type="HOGENOM" id="CLU_2618149_0_0_10"/>
<organism evidence="2 3">
    <name type="scientific">Mucilaginibacter paludis DSM 18603</name>
    <dbReference type="NCBI Taxonomy" id="714943"/>
    <lineage>
        <taxon>Bacteria</taxon>
        <taxon>Pseudomonadati</taxon>
        <taxon>Bacteroidota</taxon>
        <taxon>Sphingobacteriia</taxon>
        <taxon>Sphingobacteriales</taxon>
        <taxon>Sphingobacteriaceae</taxon>
        <taxon>Mucilaginibacter</taxon>
    </lineage>
</organism>